<dbReference type="AlphaFoldDB" id="A0A8J6BCF9"/>
<comment type="subcellular location">
    <subcellularLocation>
        <location evidence="1">Nucleus</location>
    </subcellularLocation>
</comment>
<dbReference type="GO" id="GO:0071051">
    <property type="term" value="P:poly(A)-dependent snoRNA 3'-end processing"/>
    <property type="evidence" value="ECO:0007669"/>
    <property type="project" value="TreeGrafter"/>
</dbReference>
<name>A0A8J6BCF9_9EUKA</name>
<feature type="domain" description="Exoribonuclease phosphorolytic" evidence="6">
    <location>
        <begin position="5"/>
        <end position="120"/>
    </location>
</feature>
<dbReference type="GO" id="GO:0016075">
    <property type="term" value="P:rRNA catabolic process"/>
    <property type="evidence" value="ECO:0007669"/>
    <property type="project" value="TreeGrafter"/>
</dbReference>
<dbReference type="GO" id="GO:0071028">
    <property type="term" value="P:nuclear mRNA surveillance"/>
    <property type="evidence" value="ECO:0007669"/>
    <property type="project" value="TreeGrafter"/>
</dbReference>
<dbReference type="Proteomes" id="UP000717585">
    <property type="component" value="Unassembled WGS sequence"/>
</dbReference>
<dbReference type="InterPro" id="IPR027408">
    <property type="entry name" value="PNPase/RNase_PH_dom_sf"/>
</dbReference>
<dbReference type="PANTHER" id="PTHR11953:SF1">
    <property type="entry name" value="EXOSOME COMPLEX COMPONENT RRP46"/>
    <property type="match status" value="1"/>
</dbReference>
<dbReference type="GO" id="GO:0005730">
    <property type="term" value="C:nucleolus"/>
    <property type="evidence" value="ECO:0007669"/>
    <property type="project" value="TreeGrafter"/>
</dbReference>
<dbReference type="Gene3D" id="3.30.230.70">
    <property type="entry name" value="GHMP Kinase, N-terminal domain"/>
    <property type="match status" value="1"/>
</dbReference>
<comment type="similarity">
    <text evidence="2">Belongs to the RNase PH family.</text>
</comment>
<gene>
    <name evidence="7" type="ORF">J8273_4201</name>
</gene>
<dbReference type="GO" id="GO:0000176">
    <property type="term" value="C:nuclear exosome (RNase complex)"/>
    <property type="evidence" value="ECO:0007669"/>
    <property type="project" value="TreeGrafter"/>
</dbReference>
<dbReference type="GO" id="GO:0003723">
    <property type="term" value="F:RNA binding"/>
    <property type="evidence" value="ECO:0007669"/>
    <property type="project" value="TreeGrafter"/>
</dbReference>
<evidence type="ECO:0000313" key="7">
    <source>
        <dbReference type="EMBL" id="KAG9394527.1"/>
    </source>
</evidence>
<keyword evidence="8" id="KW-1185">Reference proteome</keyword>
<comment type="caution">
    <text evidence="7">The sequence shown here is derived from an EMBL/GenBank/DDBJ whole genome shotgun (WGS) entry which is preliminary data.</text>
</comment>
<keyword evidence="4" id="KW-0271">Exosome</keyword>
<evidence type="ECO:0000256" key="1">
    <source>
        <dbReference type="ARBA" id="ARBA00004123"/>
    </source>
</evidence>
<evidence type="ECO:0000256" key="3">
    <source>
        <dbReference type="ARBA" id="ARBA00022552"/>
    </source>
</evidence>
<keyword evidence="3" id="KW-0698">rRNA processing</keyword>
<dbReference type="EMBL" id="JAHDYR010000015">
    <property type="protein sequence ID" value="KAG9394527.1"/>
    <property type="molecule type" value="Genomic_DNA"/>
</dbReference>
<proteinExistence type="inferred from homology"/>
<sequence length="199" mass="21089">MEGTVELSSCSGADGSCIVRMNKNTSIAHGSMTWMRRGTRHETQQLASITVTFRFPSGTTTDDSRAVGAMLSSAFANILDQTKLPATDIDVTVAVVCTTSDIWTLGVYATLFSLMDGGVPLVSYLVPQTVAVGQDDAVIATPTPEQTEEASGVCRVAFNRAGKAVFVDARGKIADVKRLIEEAATSANECVAWVRSMMG</sequence>
<reference evidence="7" key="1">
    <citation type="submission" date="2021-05" db="EMBL/GenBank/DDBJ databases">
        <title>A free-living protist that lacks canonical eukaryotic 1 DNA replication and segregation systems.</title>
        <authorList>
            <person name="Salas-Leiva D.E."/>
            <person name="Tromer E.C."/>
            <person name="Curtis B.A."/>
            <person name="Jerlstrom-Hultqvist J."/>
            <person name="Kolisko M."/>
            <person name="Yi Z."/>
            <person name="Salas-Leiva J.S."/>
            <person name="Gallot-Lavallee L."/>
            <person name="Kops G.J.P.L."/>
            <person name="Archibald J.M."/>
            <person name="Simpson A.G.B."/>
            <person name="Roger A.J."/>
        </authorList>
    </citation>
    <scope>NUCLEOTIDE SEQUENCE</scope>
    <source>
        <strain evidence="7">BICM</strain>
    </source>
</reference>
<dbReference type="GO" id="GO:0006364">
    <property type="term" value="P:rRNA processing"/>
    <property type="evidence" value="ECO:0007669"/>
    <property type="project" value="UniProtKB-KW"/>
</dbReference>
<organism evidence="7 8">
    <name type="scientific">Carpediemonas membranifera</name>
    <dbReference type="NCBI Taxonomy" id="201153"/>
    <lineage>
        <taxon>Eukaryota</taxon>
        <taxon>Metamonada</taxon>
        <taxon>Carpediemonas-like organisms</taxon>
        <taxon>Carpediemonas</taxon>
    </lineage>
</organism>
<dbReference type="SUPFAM" id="SSF54211">
    <property type="entry name" value="Ribosomal protein S5 domain 2-like"/>
    <property type="match status" value="1"/>
</dbReference>
<dbReference type="InterPro" id="IPR050080">
    <property type="entry name" value="RNase_PH"/>
</dbReference>
<dbReference type="InterPro" id="IPR001247">
    <property type="entry name" value="ExoRNase_PH_dom1"/>
</dbReference>
<dbReference type="Pfam" id="PF01138">
    <property type="entry name" value="RNase_PH"/>
    <property type="match status" value="1"/>
</dbReference>
<dbReference type="PANTHER" id="PTHR11953">
    <property type="entry name" value="EXOSOME COMPLEX COMPONENT"/>
    <property type="match status" value="1"/>
</dbReference>
<accession>A0A8J6BCF9</accession>
<evidence type="ECO:0000256" key="4">
    <source>
        <dbReference type="ARBA" id="ARBA00022835"/>
    </source>
</evidence>
<evidence type="ECO:0000256" key="2">
    <source>
        <dbReference type="ARBA" id="ARBA00006678"/>
    </source>
</evidence>
<evidence type="ECO:0000256" key="5">
    <source>
        <dbReference type="ARBA" id="ARBA00023242"/>
    </source>
</evidence>
<evidence type="ECO:0000259" key="6">
    <source>
        <dbReference type="Pfam" id="PF01138"/>
    </source>
</evidence>
<keyword evidence="5" id="KW-0539">Nucleus</keyword>
<dbReference type="InterPro" id="IPR020568">
    <property type="entry name" value="Ribosomal_Su5_D2-typ_SF"/>
</dbReference>
<protein>
    <submittedName>
        <fullName evidence="7">3' exoribonuclease family, domain 1</fullName>
    </submittedName>
</protein>
<dbReference type="GO" id="GO:0034475">
    <property type="term" value="P:U4 snRNA 3'-end processing"/>
    <property type="evidence" value="ECO:0007669"/>
    <property type="project" value="TreeGrafter"/>
</dbReference>
<evidence type="ECO:0000313" key="8">
    <source>
        <dbReference type="Proteomes" id="UP000717585"/>
    </source>
</evidence>
<dbReference type="GO" id="GO:0000177">
    <property type="term" value="C:cytoplasmic exosome (RNase complex)"/>
    <property type="evidence" value="ECO:0007669"/>
    <property type="project" value="TreeGrafter"/>
</dbReference>